<reference evidence="2 3" key="1">
    <citation type="submission" date="2021-05" db="EMBL/GenBank/DDBJ databases">
        <title>Genome Assembly of Synthetic Allotetraploid Brassica napus Reveals Homoeologous Exchanges between Subgenomes.</title>
        <authorList>
            <person name="Davis J.T."/>
        </authorList>
    </citation>
    <scope>NUCLEOTIDE SEQUENCE [LARGE SCALE GENOMIC DNA]</scope>
    <source>
        <strain evidence="3">cv. Da-Ae</strain>
        <tissue evidence="2">Seedling</tissue>
    </source>
</reference>
<sequence length="102" mass="10951">MKNDNRHRPISPLPKYLQILVFLVCRELLLLPALALGGSFSWVRLGSGPLHPGGLYLGWGQGPTPNTAFGDRMGSSPPPGVEPVSMTIGPQGPYQVTYLIPS</sequence>
<evidence type="ECO:0000256" key="1">
    <source>
        <dbReference type="SAM" id="MobiDB-lite"/>
    </source>
</evidence>
<evidence type="ECO:0000313" key="2">
    <source>
        <dbReference type="EMBL" id="KAH0893987.1"/>
    </source>
</evidence>
<evidence type="ECO:0000313" key="3">
    <source>
        <dbReference type="Proteomes" id="UP000824890"/>
    </source>
</evidence>
<accession>A0ABQ8AN74</accession>
<name>A0ABQ8AN74_BRANA</name>
<dbReference type="Proteomes" id="UP000824890">
    <property type="component" value="Unassembled WGS sequence"/>
</dbReference>
<organism evidence="2 3">
    <name type="scientific">Brassica napus</name>
    <name type="common">Rape</name>
    <dbReference type="NCBI Taxonomy" id="3708"/>
    <lineage>
        <taxon>Eukaryota</taxon>
        <taxon>Viridiplantae</taxon>
        <taxon>Streptophyta</taxon>
        <taxon>Embryophyta</taxon>
        <taxon>Tracheophyta</taxon>
        <taxon>Spermatophyta</taxon>
        <taxon>Magnoliopsida</taxon>
        <taxon>eudicotyledons</taxon>
        <taxon>Gunneridae</taxon>
        <taxon>Pentapetalae</taxon>
        <taxon>rosids</taxon>
        <taxon>malvids</taxon>
        <taxon>Brassicales</taxon>
        <taxon>Brassicaceae</taxon>
        <taxon>Brassiceae</taxon>
        <taxon>Brassica</taxon>
    </lineage>
</organism>
<keyword evidence="3" id="KW-1185">Reference proteome</keyword>
<comment type="caution">
    <text evidence="2">The sequence shown here is derived from an EMBL/GenBank/DDBJ whole genome shotgun (WGS) entry which is preliminary data.</text>
</comment>
<feature type="region of interest" description="Disordered" evidence="1">
    <location>
        <begin position="67"/>
        <end position="88"/>
    </location>
</feature>
<dbReference type="EMBL" id="JAGKQM010000013">
    <property type="protein sequence ID" value="KAH0893987.1"/>
    <property type="molecule type" value="Genomic_DNA"/>
</dbReference>
<gene>
    <name evidence="2" type="ORF">HID58_056416</name>
</gene>
<proteinExistence type="predicted"/>
<feature type="non-terminal residue" evidence="2">
    <location>
        <position position="102"/>
    </location>
</feature>
<protein>
    <submittedName>
        <fullName evidence="2">Uncharacterized protein</fullName>
    </submittedName>
</protein>